<reference evidence="1 2" key="1">
    <citation type="journal article" date="2021" name="Hortic Res">
        <title>High-quality reference genome and annotation aids understanding of berry development for evergreen blueberry (Vaccinium darrowii).</title>
        <authorList>
            <person name="Yu J."/>
            <person name="Hulse-Kemp A.M."/>
            <person name="Babiker E."/>
            <person name="Staton M."/>
        </authorList>
    </citation>
    <scope>NUCLEOTIDE SEQUENCE [LARGE SCALE GENOMIC DNA]</scope>
    <source>
        <strain evidence="2">cv. NJ 8807/NJ 8810</strain>
        <tissue evidence="1">Young leaf</tissue>
    </source>
</reference>
<evidence type="ECO:0000313" key="2">
    <source>
        <dbReference type="Proteomes" id="UP000828048"/>
    </source>
</evidence>
<dbReference type="Proteomes" id="UP000828048">
    <property type="component" value="Chromosome 11"/>
</dbReference>
<sequence>MCRNLTIIISLLLILLVPGESKSTLIRTLLRFAVDHPNEESVQIPPSPSPSPSIGLDSRGGGDLENSGGEKGESDEHDQVPSNSSEVGLVVSITDEKCNLSLSMSCRDLKNMIACLSNGGTGPEGSFLIVQNNEDATVKVNFTLFPSNSTFEKIELQKHQAKKVNISELINGSQSIVLDAGNGNCTIHIASPAPEVNTGKNNEWVGTNVKPTHGAYILVLMVLIGGGVCACFKFRKRGRHLDGVPYQELEMGQPEPVSAVNVETKGGWDEDWDDDWDEEKAVKSPGGKSLRHGKVNGNGVASRSSRDNGWGNDWDD</sequence>
<accession>A0ACB7YMY5</accession>
<protein>
    <submittedName>
        <fullName evidence="1">Uncharacterized protein</fullName>
    </submittedName>
</protein>
<evidence type="ECO:0000313" key="1">
    <source>
        <dbReference type="EMBL" id="KAH7854853.1"/>
    </source>
</evidence>
<gene>
    <name evidence="1" type="ORF">Vadar_018420</name>
</gene>
<keyword evidence="2" id="KW-1185">Reference proteome</keyword>
<organism evidence="1 2">
    <name type="scientific">Vaccinium darrowii</name>
    <dbReference type="NCBI Taxonomy" id="229202"/>
    <lineage>
        <taxon>Eukaryota</taxon>
        <taxon>Viridiplantae</taxon>
        <taxon>Streptophyta</taxon>
        <taxon>Embryophyta</taxon>
        <taxon>Tracheophyta</taxon>
        <taxon>Spermatophyta</taxon>
        <taxon>Magnoliopsida</taxon>
        <taxon>eudicotyledons</taxon>
        <taxon>Gunneridae</taxon>
        <taxon>Pentapetalae</taxon>
        <taxon>asterids</taxon>
        <taxon>Ericales</taxon>
        <taxon>Ericaceae</taxon>
        <taxon>Vaccinioideae</taxon>
        <taxon>Vaccinieae</taxon>
        <taxon>Vaccinium</taxon>
    </lineage>
</organism>
<dbReference type="EMBL" id="CM037161">
    <property type="protein sequence ID" value="KAH7854853.1"/>
    <property type="molecule type" value="Genomic_DNA"/>
</dbReference>
<name>A0ACB7YMY5_9ERIC</name>
<comment type="caution">
    <text evidence="1">The sequence shown here is derived from an EMBL/GenBank/DDBJ whole genome shotgun (WGS) entry which is preliminary data.</text>
</comment>
<proteinExistence type="predicted"/>